<evidence type="ECO:0000313" key="3">
    <source>
        <dbReference type="EMBL" id="KAF8471621.1"/>
    </source>
</evidence>
<name>A0A9P5MQX1_9AGAM</name>
<dbReference type="Proteomes" id="UP000759537">
    <property type="component" value="Unassembled WGS sequence"/>
</dbReference>
<evidence type="ECO:0000259" key="2">
    <source>
        <dbReference type="Pfam" id="PF20152"/>
    </source>
</evidence>
<keyword evidence="1" id="KW-0472">Membrane</keyword>
<dbReference type="PANTHER" id="PTHR40465:SF1">
    <property type="entry name" value="DUF6534 DOMAIN-CONTAINING PROTEIN"/>
    <property type="match status" value="1"/>
</dbReference>
<dbReference type="EMBL" id="WHVB01000022">
    <property type="protein sequence ID" value="KAF8471621.1"/>
    <property type="molecule type" value="Genomic_DNA"/>
</dbReference>
<keyword evidence="4" id="KW-1185">Reference proteome</keyword>
<accession>A0A9P5MQX1</accession>
<dbReference type="OrthoDB" id="3206554at2759"/>
<feature type="transmembrane region" description="Helical" evidence="1">
    <location>
        <begin position="162"/>
        <end position="190"/>
    </location>
</feature>
<keyword evidence="1" id="KW-0812">Transmembrane</keyword>
<feature type="transmembrane region" description="Helical" evidence="1">
    <location>
        <begin position="240"/>
        <end position="260"/>
    </location>
</feature>
<reference evidence="3" key="2">
    <citation type="journal article" date="2020" name="Nat. Commun.">
        <title>Large-scale genome sequencing of mycorrhizal fungi provides insights into the early evolution of symbiotic traits.</title>
        <authorList>
            <person name="Miyauchi S."/>
            <person name="Kiss E."/>
            <person name="Kuo A."/>
            <person name="Drula E."/>
            <person name="Kohler A."/>
            <person name="Sanchez-Garcia M."/>
            <person name="Morin E."/>
            <person name="Andreopoulos B."/>
            <person name="Barry K.W."/>
            <person name="Bonito G."/>
            <person name="Buee M."/>
            <person name="Carver A."/>
            <person name="Chen C."/>
            <person name="Cichocki N."/>
            <person name="Clum A."/>
            <person name="Culley D."/>
            <person name="Crous P.W."/>
            <person name="Fauchery L."/>
            <person name="Girlanda M."/>
            <person name="Hayes R.D."/>
            <person name="Keri Z."/>
            <person name="LaButti K."/>
            <person name="Lipzen A."/>
            <person name="Lombard V."/>
            <person name="Magnuson J."/>
            <person name="Maillard F."/>
            <person name="Murat C."/>
            <person name="Nolan M."/>
            <person name="Ohm R.A."/>
            <person name="Pangilinan J."/>
            <person name="Pereira M.F."/>
            <person name="Perotto S."/>
            <person name="Peter M."/>
            <person name="Pfister S."/>
            <person name="Riley R."/>
            <person name="Sitrit Y."/>
            <person name="Stielow J.B."/>
            <person name="Szollosi G."/>
            <person name="Zifcakova L."/>
            <person name="Stursova M."/>
            <person name="Spatafora J.W."/>
            <person name="Tedersoo L."/>
            <person name="Vaario L.M."/>
            <person name="Yamada A."/>
            <person name="Yan M."/>
            <person name="Wang P."/>
            <person name="Xu J."/>
            <person name="Bruns T."/>
            <person name="Baldrian P."/>
            <person name="Vilgalys R."/>
            <person name="Dunand C."/>
            <person name="Henrissat B."/>
            <person name="Grigoriev I.V."/>
            <person name="Hibbett D."/>
            <person name="Nagy L.G."/>
            <person name="Martin F.M."/>
        </authorList>
    </citation>
    <scope>NUCLEOTIDE SEQUENCE</scope>
    <source>
        <strain evidence="3">Prilba</strain>
    </source>
</reference>
<reference evidence="3" key="1">
    <citation type="submission" date="2019-10" db="EMBL/GenBank/DDBJ databases">
        <authorList>
            <consortium name="DOE Joint Genome Institute"/>
            <person name="Kuo A."/>
            <person name="Miyauchi S."/>
            <person name="Kiss E."/>
            <person name="Drula E."/>
            <person name="Kohler A."/>
            <person name="Sanchez-Garcia M."/>
            <person name="Andreopoulos B."/>
            <person name="Barry K.W."/>
            <person name="Bonito G."/>
            <person name="Buee M."/>
            <person name="Carver A."/>
            <person name="Chen C."/>
            <person name="Cichocki N."/>
            <person name="Clum A."/>
            <person name="Culley D."/>
            <person name="Crous P.W."/>
            <person name="Fauchery L."/>
            <person name="Girlanda M."/>
            <person name="Hayes R."/>
            <person name="Keri Z."/>
            <person name="LaButti K."/>
            <person name="Lipzen A."/>
            <person name="Lombard V."/>
            <person name="Magnuson J."/>
            <person name="Maillard F."/>
            <person name="Morin E."/>
            <person name="Murat C."/>
            <person name="Nolan M."/>
            <person name="Ohm R."/>
            <person name="Pangilinan J."/>
            <person name="Pereira M."/>
            <person name="Perotto S."/>
            <person name="Peter M."/>
            <person name="Riley R."/>
            <person name="Sitrit Y."/>
            <person name="Stielow B."/>
            <person name="Szollosi G."/>
            <person name="Zifcakova L."/>
            <person name="Stursova M."/>
            <person name="Spatafora J.W."/>
            <person name="Tedersoo L."/>
            <person name="Vaario L.-M."/>
            <person name="Yamada A."/>
            <person name="Yan M."/>
            <person name="Wang P."/>
            <person name="Xu J."/>
            <person name="Bruns T."/>
            <person name="Baldrian P."/>
            <person name="Vilgalys R."/>
            <person name="Henrissat B."/>
            <person name="Grigoriev I.V."/>
            <person name="Hibbett D."/>
            <person name="Nagy L.G."/>
            <person name="Martin F.M."/>
        </authorList>
    </citation>
    <scope>NUCLEOTIDE SEQUENCE</scope>
    <source>
        <strain evidence="3">Prilba</strain>
    </source>
</reference>
<organism evidence="3 4">
    <name type="scientific">Russula ochroleuca</name>
    <dbReference type="NCBI Taxonomy" id="152965"/>
    <lineage>
        <taxon>Eukaryota</taxon>
        <taxon>Fungi</taxon>
        <taxon>Dikarya</taxon>
        <taxon>Basidiomycota</taxon>
        <taxon>Agaricomycotina</taxon>
        <taxon>Agaricomycetes</taxon>
        <taxon>Russulales</taxon>
        <taxon>Russulaceae</taxon>
        <taxon>Russula</taxon>
    </lineage>
</organism>
<feature type="transmembrane region" description="Helical" evidence="1">
    <location>
        <begin position="122"/>
        <end position="142"/>
    </location>
</feature>
<feature type="transmembrane region" description="Helical" evidence="1">
    <location>
        <begin position="92"/>
        <end position="110"/>
    </location>
</feature>
<gene>
    <name evidence="3" type="ORF">DFH94DRAFT_198149</name>
</gene>
<dbReference type="AlphaFoldDB" id="A0A9P5MQX1"/>
<dbReference type="PANTHER" id="PTHR40465">
    <property type="entry name" value="CHROMOSOME 1, WHOLE GENOME SHOTGUN SEQUENCE"/>
    <property type="match status" value="1"/>
</dbReference>
<keyword evidence="1" id="KW-1133">Transmembrane helix</keyword>
<evidence type="ECO:0000256" key="1">
    <source>
        <dbReference type="SAM" id="Phobius"/>
    </source>
</evidence>
<protein>
    <recommendedName>
        <fullName evidence="2">DUF6534 domain-containing protein</fullName>
    </recommendedName>
</protein>
<evidence type="ECO:0000313" key="4">
    <source>
        <dbReference type="Proteomes" id="UP000759537"/>
    </source>
</evidence>
<feature type="transmembrane region" description="Helical" evidence="1">
    <location>
        <begin position="20"/>
        <end position="38"/>
    </location>
</feature>
<feature type="domain" description="DUF6534" evidence="2">
    <location>
        <begin position="174"/>
        <end position="265"/>
    </location>
</feature>
<sequence length="336" mass="37088">MSLNIEADAVAFLGSNALSVFISAIETGIIIVCVARFLARKKDRMAIQLLVYFATFVALFQMGLTFASWWDMSVLDFGNWTAVAAFKWPHKLHYSLTTFIAAPVQLFLIWRCWHVGLKRRPFVAFFLVLLVAGSVATTIYIIVLNCLVNFKRGNNHLLSANAYFTCFILSLSLSAVTDISVTAILLVFLIRSRSELHSGHFRKILYRLIIITWESAVPPCTCAIAVMIAGAAGAPIISDWAIMLQTILGKLYLISLFVSLEGRASLASVVHRTHFQTLSNVARNAPAWPDRPDDGHSDPSKLPDLPLAFLPHKIISSDPGIEGSSWDPESTGLHTV</sequence>
<dbReference type="Pfam" id="PF20152">
    <property type="entry name" value="DUF6534"/>
    <property type="match status" value="1"/>
</dbReference>
<feature type="transmembrane region" description="Helical" evidence="1">
    <location>
        <begin position="50"/>
        <end position="72"/>
    </location>
</feature>
<feature type="transmembrane region" description="Helical" evidence="1">
    <location>
        <begin position="211"/>
        <end position="234"/>
    </location>
</feature>
<proteinExistence type="predicted"/>
<dbReference type="InterPro" id="IPR045339">
    <property type="entry name" value="DUF6534"/>
</dbReference>
<comment type="caution">
    <text evidence="3">The sequence shown here is derived from an EMBL/GenBank/DDBJ whole genome shotgun (WGS) entry which is preliminary data.</text>
</comment>